<protein>
    <submittedName>
        <fullName evidence="2">DUF1540 domain-containing protein</fullName>
    </submittedName>
</protein>
<feature type="domain" description="DUF1540" evidence="1">
    <location>
        <begin position="6"/>
        <end position="52"/>
    </location>
</feature>
<gene>
    <name evidence="2" type="ORF">H9725_03570</name>
</gene>
<dbReference type="EMBL" id="DXBJ01000024">
    <property type="protein sequence ID" value="HIZ57649.1"/>
    <property type="molecule type" value="Genomic_DNA"/>
</dbReference>
<dbReference type="Pfam" id="PF07561">
    <property type="entry name" value="DUF1540"/>
    <property type="match status" value="1"/>
</dbReference>
<organism evidence="2 3">
    <name type="scientific">Candidatus Faecalibacterium gallistercoris</name>
    <dbReference type="NCBI Taxonomy" id="2838579"/>
    <lineage>
        <taxon>Bacteria</taxon>
        <taxon>Bacillati</taxon>
        <taxon>Bacillota</taxon>
        <taxon>Clostridia</taxon>
        <taxon>Eubacteriales</taxon>
        <taxon>Oscillospiraceae</taxon>
        <taxon>Faecalibacterium</taxon>
    </lineage>
</organism>
<evidence type="ECO:0000313" key="2">
    <source>
        <dbReference type="EMBL" id="HIZ57649.1"/>
    </source>
</evidence>
<dbReference type="AlphaFoldDB" id="A0A9D2FEG9"/>
<proteinExistence type="predicted"/>
<evidence type="ECO:0000259" key="1">
    <source>
        <dbReference type="Pfam" id="PF07561"/>
    </source>
</evidence>
<evidence type="ECO:0000313" key="3">
    <source>
        <dbReference type="Proteomes" id="UP000824065"/>
    </source>
</evidence>
<reference evidence="2" key="2">
    <citation type="submission" date="2021-04" db="EMBL/GenBank/DDBJ databases">
        <authorList>
            <person name="Gilroy R."/>
        </authorList>
    </citation>
    <scope>NUCLEOTIDE SEQUENCE</scope>
    <source>
        <strain evidence="2">ChiBcec16-3735</strain>
    </source>
</reference>
<comment type="caution">
    <text evidence="2">The sequence shown here is derived from an EMBL/GenBank/DDBJ whole genome shotgun (WGS) entry which is preliminary data.</text>
</comment>
<accession>A0A9D2FEG9</accession>
<reference evidence="2" key="1">
    <citation type="journal article" date="2021" name="PeerJ">
        <title>Extensive microbial diversity within the chicken gut microbiome revealed by metagenomics and culture.</title>
        <authorList>
            <person name="Gilroy R."/>
            <person name="Ravi A."/>
            <person name="Getino M."/>
            <person name="Pursley I."/>
            <person name="Horton D.L."/>
            <person name="Alikhan N.F."/>
            <person name="Baker D."/>
            <person name="Gharbi K."/>
            <person name="Hall N."/>
            <person name="Watson M."/>
            <person name="Adriaenssens E.M."/>
            <person name="Foster-Nyarko E."/>
            <person name="Jarju S."/>
            <person name="Secka A."/>
            <person name="Antonio M."/>
            <person name="Oren A."/>
            <person name="Chaudhuri R.R."/>
            <person name="La Ragione R."/>
            <person name="Hildebrand F."/>
            <person name="Pallen M.J."/>
        </authorList>
    </citation>
    <scope>NUCLEOTIDE SEQUENCE</scope>
    <source>
        <strain evidence="2">ChiBcec16-3735</strain>
    </source>
</reference>
<sequence>MENKGVICDVSECRYNVDCCKCNLPQIKVTEHCASGSCGSQQVENPHFCQSYEKK</sequence>
<dbReference type="Proteomes" id="UP000824065">
    <property type="component" value="Unassembled WGS sequence"/>
</dbReference>
<name>A0A9D2FEG9_9FIRM</name>
<dbReference type="InterPro" id="IPR011437">
    <property type="entry name" value="DUF1540"/>
</dbReference>